<dbReference type="SUPFAM" id="SSF55469">
    <property type="entry name" value="FMN-dependent nitroreductase-like"/>
    <property type="match status" value="2"/>
</dbReference>
<dbReference type="Proteomes" id="UP000245711">
    <property type="component" value="Chromosome"/>
</dbReference>
<dbReference type="PANTHER" id="PTHR23026:SF123">
    <property type="entry name" value="NAD(P)H NITROREDUCTASE RV3131-RELATED"/>
    <property type="match status" value="1"/>
</dbReference>
<dbReference type="PANTHER" id="PTHR23026">
    <property type="entry name" value="NADPH NITROREDUCTASE"/>
    <property type="match status" value="1"/>
</dbReference>
<dbReference type="OrthoDB" id="8156917at2"/>
<dbReference type="RefSeq" id="WP_109334965.1">
    <property type="nucleotide sequence ID" value="NZ_CP021354.1"/>
</dbReference>
<organism evidence="1 2">
    <name type="scientific">Rhodococcus oxybenzonivorans</name>
    <dbReference type="NCBI Taxonomy" id="1990687"/>
    <lineage>
        <taxon>Bacteria</taxon>
        <taxon>Bacillati</taxon>
        <taxon>Actinomycetota</taxon>
        <taxon>Actinomycetes</taxon>
        <taxon>Mycobacteriales</taxon>
        <taxon>Nocardiaceae</taxon>
        <taxon>Rhodococcus</taxon>
    </lineage>
</organism>
<sequence>MNFEIPGLDVVRHAVDLACRAPSVHNSQPWHWTLTDDRLELHTDPQRLLKTADPTGRQMVISCGAALHHLQVALTAVRWTAVINRLPEGPHSPHLATIRFRHDARPQSHDFDLAAAMRHRYSDRRAFDPLTTWGPGTLSETVRGHGARLTVLPADARRTLAEATELTAAARRYDAMYHTELHWWAGHSIPAGGIPPTALATAEERARVGIGRNFPSGTDTHGADSTQIDQSTVVVLSTGTDTRMDWLRCGEALSAVLLDATVNKIATCPLTHVTEVPRSRAMIGELLPEPAFAQALVRLGTVGNLTPRQTPRREVNTVLSVNRSRRETSH</sequence>
<dbReference type="KEGG" id="roz:CBI38_09605"/>
<dbReference type="InterPro" id="IPR000415">
    <property type="entry name" value="Nitroreductase-like"/>
</dbReference>
<dbReference type="EMBL" id="CP021354">
    <property type="protein sequence ID" value="AWK75437.1"/>
    <property type="molecule type" value="Genomic_DNA"/>
</dbReference>
<evidence type="ECO:0000313" key="1">
    <source>
        <dbReference type="EMBL" id="AWK75437.1"/>
    </source>
</evidence>
<keyword evidence="2" id="KW-1185">Reference proteome</keyword>
<dbReference type="Gene3D" id="3.40.109.10">
    <property type="entry name" value="NADH Oxidase"/>
    <property type="match status" value="1"/>
</dbReference>
<gene>
    <name evidence="1" type="ORF">CBI38_09605</name>
</gene>
<dbReference type="AlphaFoldDB" id="A0A2S2C3E5"/>
<protein>
    <recommendedName>
        <fullName evidence="3">NAD(P)H nitroreductase</fullName>
    </recommendedName>
</protein>
<dbReference type="InterPro" id="IPR050627">
    <property type="entry name" value="Nitroreductase/BluB"/>
</dbReference>
<reference evidence="1 2" key="1">
    <citation type="submission" date="2017-05" db="EMBL/GenBank/DDBJ databases">
        <title>Isolation of Rhodococcus sp. S2-17 biodegrading of BP-3.</title>
        <authorList>
            <person name="Lee Y."/>
            <person name="Kim K.H."/>
            <person name="Chun B.H."/>
            <person name="Jung H.S."/>
            <person name="Jeon C.O."/>
        </authorList>
    </citation>
    <scope>NUCLEOTIDE SEQUENCE [LARGE SCALE GENOMIC DNA]</scope>
    <source>
        <strain evidence="1 2">S2-17</strain>
    </source>
</reference>
<evidence type="ECO:0008006" key="3">
    <source>
        <dbReference type="Google" id="ProtNLM"/>
    </source>
</evidence>
<name>A0A2S2C3E5_9NOCA</name>
<dbReference type="GO" id="GO:0016491">
    <property type="term" value="F:oxidoreductase activity"/>
    <property type="evidence" value="ECO:0007669"/>
    <property type="project" value="InterPro"/>
</dbReference>
<proteinExistence type="predicted"/>
<accession>A0A2S2C3E5</accession>
<evidence type="ECO:0000313" key="2">
    <source>
        <dbReference type="Proteomes" id="UP000245711"/>
    </source>
</evidence>
<dbReference type="NCBIfam" id="NF047509">
    <property type="entry name" value="Rv3131_FMN_oxido"/>
    <property type="match status" value="1"/>
</dbReference>